<name>A0A143QF15_RHOFA</name>
<evidence type="ECO:0000313" key="4">
    <source>
        <dbReference type="Proteomes" id="UP000076038"/>
    </source>
</evidence>
<dbReference type="EMBL" id="CP015220">
    <property type="protein sequence ID" value="AMY21484.1"/>
    <property type="molecule type" value="Genomic_DNA"/>
</dbReference>
<dbReference type="InterPro" id="IPR016167">
    <property type="entry name" value="FAD-bd_PCMH_sub1"/>
</dbReference>
<accession>A0A143QF15</accession>
<keyword evidence="4" id="KW-1185">Reference proteome</keyword>
<dbReference type="InterPro" id="IPR016166">
    <property type="entry name" value="FAD-bd_PCMH"/>
</dbReference>
<sequence length="337" mass="36035">MKTFEYRTATAIDDALERLAGDENAMLLGGGTNLVDLMKLGVAAPSALIDVTRLPLHDIDVADDGALRIGSGVSNSDLAVHPVVRQRYPVLSRAVLSGASGQLRNMATTGGNLFQRTRCVYFMDASKPCNKREPGSGCPARTGEHRNLAILGASDACVATHPSDMAVALSALDARVVVRGVDGERKLEMDEFYRLPGDDPTRDNTVARDEIVTAIEIPKAADGTVSTYRKVRDRQSYAFAVASIGAVLDVEDGIVRGVSIALGGVAHRPWRARTAEHALLGTSPDEASFRAAITEELHAAEPLRDNAFKVPLVTNLVTRTLVELAELGTHEELGDRS</sequence>
<feature type="domain" description="FAD-binding PCMH-type" evidence="2">
    <location>
        <begin position="1"/>
        <end position="222"/>
    </location>
</feature>
<evidence type="ECO:0000256" key="1">
    <source>
        <dbReference type="ARBA" id="ARBA00023002"/>
    </source>
</evidence>
<dbReference type="GO" id="GO:0016491">
    <property type="term" value="F:oxidoreductase activity"/>
    <property type="evidence" value="ECO:0007669"/>
    <property type="project" value="UniProtKB-KW"/>
</dbReference>
<evidence type="ECO:0000313" key="3">
    <source>
        <dbReference type="EMBL" id="AMY21484.1"/>
    </source>
</evidence>
<dbReference type="Proteomes" id="UP000076038">
    <property type="component" value="Chromosome"/>
</dbReference>
<dbReference type="OrthoDB" id="9814706at2"/>
<dbReference type="PANTHER" id="PTHR42659">
    <property type="entry name" value="XANTHINE DEHYDROGENASE SUBUNIT C-RELATED"/>
    <property type="match status" value="1"/>
</dbReference>
<dbReference type="PROSITE" id="PS51387">
    <property type="entry name" value="FAD_PCMH"/>
    <property type="match status" value="1"/>
</dbReference>
<reference evidence="3 4" key="1">
    <citation type="journal article" date="2016" name="Genome Announc.">
        <title>Complete Genome and Plasmid Sequences for Rhodococcus fascians D188 and Draft Sequences for Rhodococcus Isolates PBTS 1 and PBTS 2.</title>
        <authorList>
            <person name="Stamler R.A."/>
            <person name="Vereecke D."/>
            <person name="Zhang Y."/>
            <person name="Schilkey F."/>
            <person name="Devitt N."/>
            <person name="Randall J.J."/>
        </authorList>
    </citation>
    <scope>NUCLEOTIDE SEQUENCE [LARGE SCALE GENOMIC DNA]</scope>
    <source>
        <strain evidence="3 4">PBTS2</strain>
    </source>
</reference>
<dbReference type="PATRIC" id="fig|1653479.3.peg.158"/>
<dbReference type="GO" id="GO:0071949">
    <property type="term" value="F:FAD binding"/>
    <property type="evidence" value="ECO:0007669"/>
    <property type="project" value="InterPro"/>
</dbReference>
<dbReference type="AlphaFoldDB" id="A0A143QF15"/>
<dbReference type="InterPro" id="IPR002346">
    <property type="entry name" value="Mopterin_DH_FAD-bd"/>
</dbReference>
<proteinExistence type="predicted"/>
<dbReference type="InterPro" id="IPR036683">
    <property type="entry name" value="CO_DH_flav_C_dom_sf"/>
</dbReference>
<dbReference type="Pfam" id="PF03450">
    <property type="entry name" value="CO_deh_flav_C"/>
    <property type="match status" value="1"/>
</dbReference>
<dbReference type="InterPro" id="IPR036318">
    <property type="entry name" value="FAD-bd_PCMH-like_sf"/>
</dbReference>
<dbReference type="Gene3D" id="3.30.43.10">
    <property type="entry name" value="Uridine Diphospho-n-acetylenolpyruvylglucosamine Reductase, domain 2"/>
    <property type="match status" value="1"/>
</dbReference>
<evidence type="ECO:0000259" key="2">
    <source>
        <dbReference type="PROSITE" id="PS51387"/>
    </source>
</evidence>
<dbReference type="InterPro" id="IPR005107">
    <property type="entry name" value="CO_DH_flav_C"/>
</dbReference>
<dbReference type="SMART" id="SM01092">
    <property type="entry name" value="CO_deh_flav_C"/>
    <property type="match status" value="1"/>
</dbReference>
<reference evidence="4" key="2">
    <citation type="submission" date="2016-04" db="EMBL/GenBank/DDBJ databases">
        <title>Complete Genome and Plasmid Sequences for Rhodococcus fascians D188 and Draft Sequences for Rhodococcus spp. Isolates PBTS 1 and PBTS 2.</title>
        <authorList>
            <person name="Stamer R."/>
            <person name="Vereecke D."/>
            <person name="Zhang Y."/>
            <person name="Schilkey F."/>
            <person name="Devitt N."/>
            <person name="Randall J."/>
        </authorList>
    </citation>
    <scope>NUCLEOTIDE SEQUENCE [LARGE SCALE GENOMIC DNA]</scope>
    <source>
        <strain evidence="4">PBTS2</strain>
    </source>
</reference>
<dbReference type="RefSeq" id="WP_048315855.1">
    <property type="nucleotide sequence ID" value="NZ_CP015220.1"/>
</dbReference>
<dbReference type="Gene3D" id="3.30.390.50">
    <property type="entry name" value="CO dehydrogenase flavoprotein, C-terminal domain"/>
    <property type="match status" value="1"/>
</dbReference>
<dbReference type="Pfam" id="PF00941">
    <property type="entry name" value="FAD_binding_5"/>
    <property type="match status" value="1"/>
</dbReference>
<dbReference type="EC" id="1.3.7.9" evidence="3"/>
<organism evidence="3 4">
    <name type="scientific">Rhodococcoides fascians</name>
    <name type="common">Rhodococcus fascians</name>
    <dbReference type="NCBI Taxonomy" id="1828"/>
    <lineage>
        <taxon>Bacteria</taxon>
        <taxon>Bacillati</taxon>
        <taxon>Actinomycetota</taxon>
        <taxon>Actinomycetes</taxon>
        <taxon>Mycobacteriales</taxon>
        <taxon>Nocardiaceae</taxon>
        <taxon>Rhodococcoides</taxon>
    </lineage>
</organism>
<dbReference type="SUPFAM" id="SSF56176">
    <property type="entry name" value="FAD-binding/transporter-associated domain-like"/>
    <property type="match status" value="1"/>
</dbReference>
<protein>
    <submittedName>
        <fullName evidence="3">4-hydroxybenzoyl-CoA reductase subunit beta</fullName>
        <ecNumber evidence="3">1.3.7.9</ecNumber>
    </submittedName>
</protein>
<dbReference type="InterPro" id="IPR051312">
    <property type="entry name" value="Diverse_Substr_Oxidored"/>
</dbReference>
<dbReference type="InterPro" id="IPR016169">
    <property type="entry name" value="FAD-bd_PCMH_sub2"/>
</dbReference>
<gene>
    <name evidence="3" type="primary">hcrB</name>
    <name evidence="3" type="ORF">A3Q41_00159</name>
</gene>
<dbReference type="PANTHER" id="PTHR42659:SF1">
    <property type="entry name" value="OXIDOREDUCTASE"/>
    <property type="match status" value="1"/>
</dbReference>
<dbReference type="KEGG" id="rhs:A3Q41_00159"/>
<dbReference type="Gene3D" id="3.30.465.10">
    <property type="match status" value="2"/>
</dbReference>
<keyword evidence="1 3" id="KW-0560">Oxidoreductase</keyword>
<dbReference type="SUPFAM" id="SSF55447">
    <property type="entry name" value="CO dehydrogenase flavoprotein C-terminal domain-like"/>
    <property type="match status" value="1"/>
</dbReference>